<evidence type="ECO:0000256" key="1">
    <source>
        <dbReference type="SAM" id="MobiDB-lite"/>
    </source>
</evidence>
<feature type="region of interest" description="Disordered" evidence="1">
    <location>
        <begin position="274"/>
        <end position="294"/>
    </location>
</feature>
<feature type="region of interest" description="Disordered" evidence="1">
    <location>
        <begin position="479"/>
        <end position="502"/>
    </location>
</feature>
<dbReference type="EMBL" id="KV011196">
    <property type="protein sequence ID" value="KZV26581.1"/>
    <property type="molecule type" value="Genomic_DNA"/>
</dbReference>
<sequence>MAEFIPTADLIPNAIVEIQRLIQLLHAQPIELRGLEEILLPESPSVGDFSPQALDLLSGSGSGHLELCLVISFSLESHFELNPQCLLLGSSSGTLGNDLAPQRLLQSLRRLLRLGPNVLQLLELCGQLGVVPHRLEEELAVVVRLPLGSGPQRFLEVAEGRDSSRARLLHRSPLGRRDLRNIKVLRRVRTPVSRWDGRRRGSVLLRGRGSLVPGGRGLILLLLPFLPTGLLLGRDRSPPLLHCLLGAHGFPLGFFYELQHFGLPHAFVCKGNNKESVSSGKTQSRVYKGGDEPRDREPEAHLYLVHVECVEARRRAMSPLVGMGKNHFEFNHGTPLLLNYGYVRQFHVRGFLLPPMGRSGVPQAREARARSPWEWEGCSLLMRHPRSWPFAGILSMARKQCHTDHGFLPKAQPDLDLAVHVSLYRWSKSSLTRILVFLRTRDVTSGPELIQAYSYTSIIHLGLAVGDTPDAPCYHLGPEDQAVRHEPNPCHQDRELPEDIRH</sequence>
<feature type="compositionally biased region" description="Polar residues" evidence="1">
    <location>
        <begin position="274"/>
        <end position="285"/>
    </location>
</feature>
<evidence type="ECO:0000313" key="2">
    <source>
        <dbReference type="EMBL" id="KZV26581.1"/>
    </source>
</evidence>
<dbReference type="Proteomes" id="UP000250235">
    <property type="component" value="Unassembled WGS sequence"/>
</dbReference>
<keyword evidence="3" id="KW-1185">Reference proteome</keyword>
<name>A0A2Z7AXF8_9LAMI</name>
<proteinExistence type="predicted"/>
<organism evidence="2 3">
    <name type="scientific">Dorcoceras hygrometricum</name>
    <dbReference type="NCBI Taxonomy" id="472368"/>
    <lineage>
        <taxon>Eukaryota</taxon>
        <taxon>Viridiplantae</taxon>
        <taxon>Streptophyta</taxon>
        <taxon>Embryophyta</taxon>
        <taxon>Tracheophyta</taxon>
        <taxon>Spermatophyta</taxon>
        <taxon>Magnoliopsida</taxon>
        <taxon>eudicotyledons</taxon>
        <taxon>Gunneridae</taxon>
        <taxon>Pentapetalae</taxon>
        <taxon>asterids</taxon>
        <taxon>lamiids</taxon>
        <taxon>Lamiales</taxon>
        <taxon>Gesneriaceae</taxon>
        <taxon>Didymocarpoideae</taxon>
        <taxon>Trichosporeae</taxon>
        <taxon>Loxocarpinae</taxon>
        <taxon>Dorcoceras</taxon>
    </lineage>
</organism>
<accession>A0A2Z7AXF8</accession>
<gene>
    <name evidence="2" type="ORF">F511_07546</name>
</gene>
<evidence type="ECO:0000313" key="3">
    <source>
        <dbReference type="Proteomes" id="UP000250235"/>
    </source>
</evidence>
<reference evidence="2 3" key="1">
    <citation type="journal article" date="2015" name="Proc. Natl. Acad. Sci. U.S.A.">
        <title>The resurrection genome of Boea hygrometrica: A blueprint for survival of dehydration.</title>
        <authorList>
            <person name="Xiao L."/>
            <person name="Yang G."/>
            <person name="Zhang L."/>
            <person name="Yang X."/>
            <person name="Zhao S."/>
            <person name="Ji Z."/>
            <person name="Zhou Q."/>
            <person name="Hu M."/>
            <person name="Wang Y."/>
            <person name="Chen M."/>
            <person name="Xu Y."/>
            <person name="Jin H."/>
            <person name="Xiao X."/>
            <person name="Hu G."/>
            <person name="Bao F."/>
            <person name="Hu Y."/>
            <person name="Wan P."/>
            <person name="Li L."/>
            <person name="Deng X."/>
            <person name="Kuang T."/>
            <person name="Xiang C."/>
            <person name="Zhu J.K."/>
            <person name="Oliver M.J."/>
            <person name="He Y."/>
        </authorList>
    </citation>
    <scope>NUCLEOTIDE SEQUENCE [LARGE SCALE GENOMIC DNA]</scope>
    <source>
        <strain evidence="3">cv. XS01</strain>
    </source>
</reference>
<dbReference type="AlphaFoldDB" id="A0A2Z7AXF8"/>
<protein>
    <submittedName>
        <fullName evidence="2">Uncharacterized protein</fullName>
    </submittedName>
</protein>